<feature type="compositionally biased region" description="Low complexity" evidence="2">
    <location>
        <begin position="56"/>
        <end position="73"/>
    </location>
</feature>
<feature type="region of interest" description="Disordered" evidence="2">
    <location>
        <begin position="439"/>
        <end position="461"/>
    </location>
</feature>
<feature type="region of interest" description="Disordered" evidence="2">
    <location>
        <begin position="354"/>
        <end position="407"/>
    </location>
</feature>
<feature type="compositionally biased region" description="Low complexity" evidence="2">
    <location>
        <begin position="208"/>
        <end position="238"/>
    </location>
</feature>
<evidence type="ECO:0000313" key="3">
    <source>
        <dbReference type="EMBL" id="OEU10594.1"/>
    </source>
</evidence>
<dbReference type="KEGG" id="fcy:FRACYDRAFT_247136"/>
<feature type="compositionally biased region" description="Low complexity" evidence="2">
    <location>
        <begin position="383"/>
        <end position="395"/>
    </location>
</feature>
<dbReference type="Pfam" id="PF10152">
    <property type="entry name" value="CCDC53"/>
    <property type="match status" value="3"/>
</dbReference>
<feature type="compositionally biased region" description="Polar residues" evidence="2">
    <location>
        <begin position="449"/>
        <end position="460"/>
    </location>
</feature>
<accession>A0A1E7EXQ9</accession>
<dbReference type="InterPro" id="IPR019309">
    <property type="entry name" value="WASHC3"/>
</dbReference>
<feature type="region of interest" description="Disordered" evidence="2">
    <location>
        <begin position="508"/>
        <end position="670"/>
    </location>
</feature>
<protein>
    <submittedName>
        <fullName evidence="3">Uncharacterized protein</fullName>
    </submittedName>
</protein>
<proteinExistence type="inferred from homology"/>
<feature type="compositionally biased region" description="Low complexity" evidence="2">
    <location>
        <begin position="84"/>
        <end position="102"/>
    </location>
</feature>
<dbReference type="OrthoDB" id="43313at2759"/>
<dbReference type="PANTHER" id="PTHR13015:SF0">
    <property type="entry name" value="WASH COMPLEX SUBUNIT 3"/>
    <property type="match status" value="1"/>
</dbReference>
<name>A0A1E7EXQ9_9STRA</name>
<dbReference type="PANTHER" id="PTHR13015">
    <property type="entry name" value="PROTEIN AD-016-RELATED"/>
    <property type="match status" value="1"/>
</dbReference>
<comment type="similarity">
    <text evidence="1">Belongs to the CCDC53 family.</text>
</comment>
<feature type="region of interest" description="Disordered" evidence="2">
    <location>
        <begin position="206"/>
        <end position="248"/>
    </location>
</feature>
<dbReference type="GO" id="GO:0030041">
    <property type="term" value="P:actin filament polymerization"/>
    <property type="evidence" value="ECO:0007669"/>
    <property type="project" value="TreeGrafter"/>
</dbReference>
<feature type="compositionally biased region" description="Polar residues" evidence="2">
    <location>
        <begin position="581"/>
        <end position="596"/>
    </location>
</feature>
<reference evidence="3 4" key="1">
    <citation type="submission" date="2016-09" db="EMBL/GenBank/DDBJ databases">
        <title>Extensive genetic diversity and differential bi-allelic expression allows diatom success in the polar Southern Ocean.</title>
        <authorList>
            <consortium name="DOE Joint Genome Institute"/>
            <person name="Mock T."/>
            <person name="Otillar R.P."/>
            <person name="Strauss J."/>
            <person name="Dupont C."/>
            <person name="Frickenhaus S."/>
            <person name="Maumus F."/>
            <person name="Mcmullan M."/>
            <person name="Sanges R."/>
            <person name="Schmutz J."/>
            <person name="Toseland A."/>
            <person name="Valas R."/>
            <person name="Veluchamy A."/>
            <person name="Ward B.J."/>
            <person name="Allen A."/>
            <person name="Barry K."/>
            <person name="Falciatore A."/>
            <person name="Ferrante M."/>
            <person name="Fortunato A.E."/>
            <person name="Gloeckner G."/>
            <person name="Gruber A."/>
            <person name="Hipkin R."/>
            <person name="Janech M."/>
            <person name="Kroth P."/>
            <person name="Leese F."/>
            <person name="Lindquist E."/>
            <person name="Lyon B.R."/>
            <person name="Martin J."/>
            <person name="Mayer C."/>
            <person name="Parker M."/>
            <person name="Quesneville H."/>
            <person name="Raymond J."/>
            <person name="Uhlig C."/>
            <person name="Valentin K.U."/>
            <person name="Worden A.Z."/>
            <person name="Armbrust E.V."/>
            <person name="Bowler C."/>
            <person name="Green B."/>
            <person name="Moulton V."/>
            <person name="Van Oosterhout C."/>
            <person name="Grigoriev I."/>
        </authorList>
    </citation>
    <scope>NUCLEOTIDE SEQUENCE [LARGE SCALE GENOMIC DNA]</scope>
    <source>
        <strain evidence="3 4">CCMP1102</strain>
    </source>
</reference>
<dbReference type="AlphaFoldDB" id="A0A1E7EXQ9"/>
<sequence length="764" mass="79632">MDVQAELANAIKARHRKVYGIETPPPAPEKTKQKEKHTRQPVATNDIGKSSKNKAQKAAAAAIAAKMGKPAQSKPEKKEKKGWKASFSKKGSSGSATSSQSLSEKDKQTVEQYRKMLKRGLPEGAVMHKMQSNGFSKSIVDAVMSKDVAPAVVKQTQSSGSLSQEEEKTAEQYRKMKKMGLPDGAVTHKMIADGISVKIQEAVLAGNSTPTARTTSIPTSSSSRNSGTNTNAGGNVSSLSRQDEATATPYRKMIKTGLPEGAVRHKMTMDGIEMHIQDSVLKGETARNSGNTAANTNVAATSKGAGKISSLSRQDEATATRYRKMIKTGLPEGAVGHKMTMDGVGKHIQDSVLKGEMPAPPANDPSSGDTSSTRSVNPMAAVIASSSKGAGKISSLSRQDEATATPYRKMIKTGLPEGAVRHKMTMDGVEKHIQDSVLKGETPAPPANDPSSGDTSSTRPVNPMAAAIASSGGIGFLKKSRINPLADYQPSKPSNPLAAAIAASGGMGALKKTSIQKQEVESGPSKPSNPLAAAIAASGGMGALKKTSIQKQEVESGRPSNPLAAAIAASGGQGGLKKASVKNNQQSPKPRSSGSSLVDELAAKGFTSGLNSTKQPPKPKSANIAVSSKQKLVYVPPKPKSANIPVSSKQETVYVPPKPKSTNVAVSSKQKPTVYVPLKSKPASITVSSKQIQAVYVPPKSKPASIAVSSKQNQAVCVPPKPKSANVAVQKPVPTPVGKPTQSANAASYWSDNKFASAECGDYQ</sequence>
<evidence type="ECO:0000313" key="4">
    <source>
        <dbReference type="Proteomes" id="UP000095751"/>
    </source>
</evidence>
<feature type="region of interest" description="Disordered" evidence="2">
    <location>
        <begin position="722"/>
        <end position="745"/>
    </location>
</feature>
<dbReference type="GO" id="GO:0071203">
    <property type="term" value="C:WASH complex"/>
    <property type="evidence" value="ECO:0007669"/>
    <property type="project" value="InterPro"/>
</dbReference>
<organism evidence="3 4">
    <name type="scientific">Fragilariopsis cylindrus CCMP1102</name>
    <dbReference type="NCBI Taxonomy" id="635003"/>
    <lineage>
        <taxon>Eukaryota</taxon>
        <taxon>Sar</taxon>
        <taxon>Stramenopiles</taxon>
        <taxon>Ochrophyta</taxon>
        <taxon>Bacillariophyta</taxon>
        <taxon>Bacillariophyceae</taxon>
        <taxon>Bacillariophycidae</taxon>
        <taxon>Bacillariales</taxon>
        <taxon>Bacillariaceae</taxon>
        <taxon>Fragilariopsis</taxon>
    </lineage>
</organism>
<dbReference type="InParanoid" id="A0A1E7EXQ9"/>
<evidence type="ECO:0000256" key="1">
    <source>
        <dbReference type="ARBA" id="ARBA00006290"/>
    </source>
</evidence>
<dbReference type="EMBL" id="KV784371">
    <property type="protein sequence ID" value="OEU10594.1"/>
    <property type="molecule type" value="Genomic_DNA"/>
</dbReference>
<keyword evidence="4" id="KW-1185">Reference proteome</keyword>
<feature type="compositionally biased region" description="Polar residues" evidence="2">
    <location>
        <begin position="364"/>
        <end position="376"/>
    </location>
</feature>
<dbReference type="Proteomes" id="UP000095751">
    <property type="component" value="Unassembled WGS sequence"/>
</dbReference>
<gene>
    <name evidence="3" type="ORF">FRACYDRAFT_247136</name>
</gene>
<feature type="compositionally biased region" description="Polar residues" evidence="2">
    <location>
        <begin position="41"/>
        <end position="50"/>
    </location>
</feature>
<evidence type="ECO:0000256" key="2">
    <source>
        <dbReference type="SAM" id="MobiDB-lite"/>
    </source>
</evidence>
<dbReference type="GO" id="GO:0006887">
    <property type="term" value="P:exocytosis"/>
    <property type="evidence" value="ECO:0007669"/>
    <property type="project" value="TreeGrafter"/>
</dbReference>
<feature type="region of interest" description="Disordered" evidence="2">
    <location>
        <begin position="1"/>
        <end position="111"/>
    </location>
</feature>
<feature type="compositionally biased region" description="Polar residues" evidence="2">
    <location>
        <begin position="660"/>
        <end position="670"/>
    </location>
</feature>